<feature type="compositionally biased region" description="Pro residues" evidence="12">
    <location>
        <begin position="685"/>
        <end position="697"/>
    </location>
</feature>
<dbReference type="CDD" id="cd06225">
    <property type="entry name" value="HAMP"/>
    <property type="match status" value="1"/>
</dbReference>
<evidence type="ECO:0000256" key="8">
    <source>
        <dbReference type="ARBA" id="ARBA00022777"/>
    </source>
</evidence>
<comment type="caution">
    <text evidence="14">The sequence shown here is derived from an EMBL/GenBank/DDBJ whole genome shotgun (WGS) entry which is preliminary data.</text>
</comment>
<dbReference type="InterPro" id="IPR005467">
    <property type="entry name" value="His_kinase_dom"/>
</dbReference>
<dbReference type="Gene3D" id="3.30.565.10">
    <property type="entry name" value="Histidine kinase-like ATPase, C-terminal domain"/>
    <property type="match status" value="1"/>
</dbReference>
<gene>
    <name evidence="14" type="ORF">ACFPIJ_47055</name>
</gene>
<keyword evidence="9" id="KW-0067">ATP-binding</keyword>
<dbReference type="InterPro" id="IPR013587">
    <property type="entry name" value="Nitrate/nitrite_sensing"/>
</dbReference>
<evidence type="ECO:0000256" key="7">
    <source>
        <dbReference type="ARBA" id="ARBA00022741"/>
    </source>
</evidence>
<dbReference type="Gene3D" id="6.10.340.10">
    <property type="match status" value="1"/>
</dbReference>
<evidence type="ECO:0000256" key="3">
    <source>
        <dbReference type="ARBA" id="ARBA00012438"/>
    </source>
</evidence>
<evidence type="ECO:0000313" key="14">
    <source>
        <dbReference type="EMBL" id="MFC5005379.1"/>
    </source>
</evidence>
<dbReference type="InterPro" id="IPR036890">
    <property type="entry name" value="HATPase_C_sf"/>
</dbReference>
<dbReference type="SMART" id="SM00387">
    <property type="entry name" value="HATPase_c"/>
    <property type="match status" value="1"/>
</dbReference>
<feature type="domain" description="Histidine kinase" evidence="13">
    <location>
        <begin position="522"/>
        <end position="625"/>
    </location>
</feature>
<evidence type="ECO:0000313" key="15">
    <source>
        <dbReference type="Proteomes" id="UP001595912"/>
    </source>
</evidence>
<dbReference type="InterPro" id="IPR003660">
    <property type="entry name" value="HAMP_dom"/>
</dbReference>
<dbReference type="PROSITE" id="PS50109">
    <property type="entry name" value="HIS_KIN"/>
    <property type="match status" value="1"/>
</dbReference>
<dbReference type="PANTHER" id="PTHR44936">
    <property type="entry name" value="SENSOR PROTEIN CREC"/>
    <property type="match status" value="1"/>
</dbReference>
<dbReference type="Pfam" id="PF02518">
    <property type="entry name" value="HATPase_c"/>
    <property type="match status" value="1"/>
</dbReference>
<comment type="catalytic activity">
    <reaction evidence="1">
        <text>ATP + protein L-histidine = ADP + protein N-phospho-L-histidine.</text>
        <dbReference type="EC" id="2.7.13.3"/>
    </reaction>
</comment>
<evidence type="ECO:0000256" key="4">
    <source>
        <dbReference type="ARBA" id="ARBA00022553"/>
    </source>
</evidence>
<organism evidence="14 15">
    <name type="scientific">Dactylosporangium cerinum</name>
    <dbReference type="NCBI Taxonomy" id="1434730"/>
    <lineage>
        <taxon>Bacteria</taxon>
        <taxon>Bacillati</taxon>
        <taxon>Actinomycetota</taxon>
        <taxon>Actinomycetes</taxon>
        <taxon>Micromonosporales</taxon>
        <taxon>Micromonosporaceae</taxon>
        <taxon>Dactylosporangium</taxon>
    </lineage>
</organism>
<reference evidence="15" key="1">
    <citation type="journal article" date="2019" name="Int. J. Syst. Evol. Microbiol.">
        <title>The Global Catalogue of Microorganisms (GCM) 10K type strain sequencing project: providing services to taxonomists for standard genome sequencing and annotation.</title>
        <authorList>
            <consortium name="The Broad Institute Genomics Platform"/>
            <consortium name="The Broad Institute Genome Sequencing Center for Infectious Disease"/>
            <person name="Wu L."/>
            <person name="Ma J."/>
        </authorList>
    </citation>
    <scope>NUCLEOTIDE SEQUENCE [LARGE SCALE GENOMIC DNA]</scope>
    <source>
        <strain evidence="15">CGMCC 4.7152</strain>
    </source>
</reference>
<dbReference type="EC" id="2.7.13.3" evidence="3"/>
<evidence type="ECO:0000256" key="5">
    <source>
        <dbReference type="ARBA" id="ARBA00022679"/>
    </source>
</evidence>
<evidence type="ECO:0000256" key="2">
    <source>
        <dbReference type="ARBA" id="ARBA00004370"/>
    </source>
</evidence>
<keyword evidence="15" id="KW-1185">Reference proteome</keyword>
<evidence type="ECO:0000256" key="1">
    <source>
        <dbReference type="ARBA" id="ARBA00000085"/>
    </source>
</evidence>
<dbReference type="Proteomes" id="UP001595912">
    <property type="component" value="Unassembled WGS sequence"/>
</dbReference>
<dbReference type="PANTHER" id="PTHR44936:SF9">
    <property type="entry name" value="SENSOR PROTEIN CREC"/>
    <property type="match status" value="1"/>
</dbReference>
<keyword evidence="7" id="KW-0547">Nucleotide-binding</keyword>
<dbReference type="SUPFAM" id="SSF55874">
    <property type="entry name" value="ATPase domain of HSP90 chaperone/DNA topoisomerase II/histidine kinase"/>
    <property type="match status" value="1"/>
</dbReference>
<keyword evidence="4" id="KW-0597">Phosphoprotein</keyword>
<evidence type="ECO:0000256" key="10">
    <source>
        <dbReference type="ARBA" id="ARBA00022989"/>
    </source>
</evidence>
<keyword evidence="8" id="KW-0418">Kinase</keyword>
<dbReference type="EMBL" id="JBHSIU010000071">
    <property type="protein sequence ID" value="MFC5005379.1"/>
    <property type="molecule type" value="Genomic_DNA"/>
</dbReference>
<keyword evidence="10" id="KW-1133">Transmembrane helix</keyword>
<dbReference type="Pfam" id="PF08376">
    <property type="entry name" value="NIT"/>
    <property type="match status" value="1"/>
</dbReference>
<dbReference type="RefSeq" id="WP_380126016.1">
    <property type="nucleotide sequence ID" value="NZ_JBHSIU010000071.1"/>
</dbReference>
<dbReference type="InterPro" id="IPR003594">
    <property type="entry name" value="HATPase_dom"/>
</dbReference>
<keyword evidence="10" id="KW-0472">Membrane</keyword>
<dbReference type="Pfam" id="PF00672">
    <property type="entry name" value="HAMP"/>
    <property type="match status" value="1"/>
</dbReference>
<evidence type="ECO:0000259" key="13">
    <source>
        <dbReference type="PROSITE" id="PS50109"/>
    </source>
</evidence>
<protein>
    <recommendedName>
        <fullName evidence="3">histidine kinase</fullName>
        <ecNumber evidence="3">2.7.13.3</ecNumber>
    </recommendedName>
</protein>
<keyword evidence="6" id="KW-0812">Transmembrane</keyword>
<dbReference type="InterPro" id="IPR050980">
    <property type="entry name" value="2C_sensor_his_kinase"/>
</dbReference>
<evidence type="ECO:0000256" key="11">
    <source>
        <dbReference type="ARBA" id="ARBA00023012"/>
    </source>
</evidence>
<accession>A0ABV9WD03</accession>
<comment type="subcellular location">
    <subcellularLocation>
        <location evidence="2">Membrane</location>
    </subcellularLocation>
</comment>
<sequence length="839" mass="87664">MRITGKLMVLVVVPLVAVVAFAGLALVSAGGQALRADRLRSLVVAGEAAGDLVSRLQAERVAAVEALVGRPTGAVDAYLQKAAATDAAADRFRGAQSQLSQVPGSMQRLLDQVDSGIGQLAALRARVSSGKGAASALVFAYRILIADLVSYRESMAQAGGAPADIADRIRAAAALSRAAEFVGLQQVAALRATESEQLTPAAYQDITAARTGYAEAALTFDALAAPQWLEWLDGALTGDDVVAAQRLEDTVARIRPGARLGLDRAGWTSAMSARIEQLHQVEIRIGAEIVADVTRLRDDQRWVTAVEFAAVLAAVGAVIGLALWLGRPMIRGLRRLRDTARRVARQTLPAEVARLADHEVLGGLTPEQFADSTPAPVDVRGRDELAEVGAAFNAVHREAVRVAAEQATTRVGIAAMFESLARRGQGLAGQLLAELDRQERGEEDPDRLAQLFRLDHLAALLTRTNDSLLVLGGGASARPRRQDEPVIDVLRAAQGQVEQYTRIEFGFTDDLVAIRAAAVDDLVKLLAELMDNGCSYSQAAVTVSARLLTDRVVVQIVDAGIGIDADRRRALNERLASDRGPLDLAAVRAMGLTVVGRLAARHGIRVELRPGQPGTIVDVTVPVHVFTIGTTPRRALDSGHAPVAALTGARVSGAVGAGPVAGAQRRDPSAPPAAPLFQVDGPAAVPQPRPATGPPSIPVAGPRPAAADLADTVETRLPIFEAVQGSWFVSAPASAPAVDADGEPVPRPAEPWQMTADTGWQAAAAAAQPAVAAITRTGLPQRNPMANLVPGSVELGGQPAVPAAEYRDPQAVAASLAAYGRGLARNSRAGAHIRPTSNV</sequence>
<keyword evidence="5" id="KW-0808">Transferase</keyword>
<dbReference type="SMART" id="SM00304">
    <property type="entry name" value="HAMP"/>
    <property type="match status" value="1"/>
</dbReference>
<evidence type="ECO:0000256" key="6">
    <source>
        <dbReference type="ARBA" id="ARBA00022692"/>
    </source>
</evidence>
<evidence type="ECO:0000256" key="12">
    <source>
        <dbReference type="SAM" id="MobiDB-lite"/>
    </source>
</evidence>
<keyword evidence="11" id="KW-0902">Two-component regulatory system</keyword>
<proteinExistence type="predicted"/>
<name>A0ABV9WD03_9ACTN</name>
<feature type="region of interest" description="Disordered" evidence="12">
    <location>
        <begin position="657"/>
        <end position="704"/>
    </location>
</feature>
<evidence type="ECO:0000256" key="9">
    <source>
        <dbReference type="ARBA" id="ARBA00022840"/>
    </source>
</evidence>